<gene>
    <name evidence="3" type="ORF">DB32_007387</name>
</gene>
<accession>A0A0F6YNC2</accession>
<evidence type="ECO:0000256" key="2">
    <source>
        <dbReference type="SAM" id="Phobius"/>
    </source>
</evidence>
<feature type="transmembrane region" description="Helical" evidence="2">
    <location>
        <begin position="172"/>
        <end position="190"/>
    </location>
</feature>
<dbReference type="AlphaFoldDB" id="A0A0F6YNC2"/>
<keyword evidence="2" id="KW-0472">Membrane</keyword>
<feature type="transmembrane region" description="Helical" evidence="2">
    <location>
        <begin position="377"/>
        <end position="407"/>
    </location>
</feature>
<feature type="transmembrane region" description="Helical" evidence="2">
    <location>
        <begin position="240"/>
        <end position="262"/>
    </location>
</feature>
<feature type="transmembrane region" description="Helical" evidence="2">
    <location>
        <begin position="142"/>
        <end position="160"/>
    </location>
</feature>
<feature type="transmembrane region" description="Helical" evidence="2">
    <location>
        <begin position="517"/>
        <end position="535"/>
    </location>
</feature>
<feature type="compositionally biased region" description="Basic and acidic residues" evidence="1">
    <location>
        <begin position="42"/>
        <end position="57"/>
    </location>
</feature>
<reference evidence="3 4" key="1">
    <citation type="submission" date="2015-03" db="EMBL/GenBank/DDBJ databases">
        <title>Genome assembly of Sandaracinus amylolyticus DSM 53668.</title>
        <authorList>
            <person name="Sharma G."/>
            <person name="Subramanian S."/>
        </authorList>
    </citation>
    <scope>NUCLEOTIDE SEQUENCE [LARGE SCALE GENOMIC DNA]</scope>
    <source>
        <strain evidence="3 4">DSM 53668</strain>
    </source>
</reference>
<feature type="compositionally biased region" description="Basic and acidic residues" evidence="1">
    <location>
        <begin position="583"/>
        <end position="592"/>
    </location>
</feature>
<dbReference type="EMBL" id="CP011125">
    <property type="protein sequence ID" value="AKF10238.1"/>
    <property type="molecule type" value="Genomic_DNA"/>
</dbReference>
<feature type="transmembrane region" description="Helical" evidence="2">
    <location>
        <begin position="202"/>
        <end position="219"/>
    </location>
</feature>
<feature type="region of interest" description="Disordered" evidence="1">
    <location>
        <begin position="20"/>
        <end position="81"/>
    </location>
</feature>
<proteinExistence type="predicted"/>
<evidence type="ECO:0000313" key="3">
    <source>
        <dbReference type="EMBL" id="AKF10238.1"/>
    </source>
</evidence>
<evidence type="ECO:0000256" key="1">
    <source>
        <dbReference type="SAM" id="MobiDB-lite"/>
    </source>
</evidence>
<keyword evidence="4" id="KW-1185">Reference proteome</keyword>
<dbReference type="Proteomes" id="UP000034883">
    <property type="component" value="Chromosome"/>
</dbReference>
<feature type="transmembrane region" description="Helical" evidence="2">
    <location>
        <begin position="450"/>
        <end position="470"/>
    </location>
</feature>
<feature type="compositionally biased region" description="Basic and acidic residues" evidence="1">
    <location>
        <begin position="20"/>
        <end position="30"/>
    </location>
</feature>
<feature type="transmembrane region" description="Helical" evidence="2">
    <location>
        <begin position="314"/>
        <end position="332"/>
    </location>
</feature>
<sequence length="592" mass="60976">MLVASAALLLATYEAPARGQDVDAGRRPDAGEATATTSDAGAARERDAGATRERDAGAARTAPARARDAGPPDAGVLADAGVDDAGIPDGAIVDDAGVPDAAMELDAGTDAGAIALVPIEPAEGEVPTEIPSITGESDGSRVIRTLLGLVALLALAWIGAHPRVQRLEERMGISQVVTSGLPFVALGVICRAPGIDILNDEVLIAITPLLQFGLGWIGFHTGFQFEGAAMDEVPKGTSSVVILLTGASFATIAVACGVLLFATGLGGDPFRMTTFVRDAAIVGLAGALSAPTLERLGAQRVPARAMELARTIGVLDDVVGVVALAMLFAWLHPSEGGSWNLPGVGWLFVTFGMAATLGLVMYAVLRGTESAAESSALLIGCVCFTAGMAGFFSLPPLVVCFLAGILLKNMPGGDKPRLSAAFARLERPIYLVFLVVVGALWRVDDWRGWVLLPVFVVARIVGRALGARVARRLPHDARHPGLDEMPTPDLITPPMGALALAFVITARTLYESPATQAIVTAVIGGAVATEIIVQITSRKSRARRAGATRSGETSISSAGVRPSTPTPLPAAPPPSEPPPPHAGTDEADRSSN</sequence>
<protein>
    <submittedName>
        <fullName evidence="3">Na(+)/H(+) antiporter</fullName>
    </submittedName>
</protein>
<organism evidence="3 4">
    <name type="scientific">Sandaracinus amylolyticus</name>
    <dbReference type="NCBI Taxonomy" id="927083"/>
    <lineage>
        <taxon>Bacteria</taxon>
        <taxon>Pseudomonadati</taxon>
        <taxon>Myxococcota</taxon>
        <taxon>Polyangia</taxon>
        <taxon>Polyangiales</taxon>
        <taxon>Sandaracinaceae</taxon>
        <taxon>Sandaracinus</taxon>
    </lineage>
</organism>
<feature type="region of interest" description="Disordered" evidence="1">
    <location>
        <begin position="539"/>
        <end position="592"/>
    </location>
</feature>
<keyword evidence="2" id="KW-1133">Transmembrane helix</keyword>
<dbReference type="STRING" id="927083.DB32_007387"/>
<feature type="transmembrane region" description="Helical" evidence="2">
    <location>
        <begin position="427"/>
        <end position="443"/>
    </location>
</feature>
<keyword evidence="2" id="KW-0812">Transmembrane</keyword>
<dbReference type="KEGG" id="samy:DB32_007387"/>
<feature type="compositionally biased region" description="Pro residues" evidence="1">
    <location>
        <begin position="564"/>
        <end position="581"/>
    </location>
</feature>
<feature type="compositionally biased region" description="Low complexity" evidence="1">
    <location>
        <begin position="71"/>
        <end position="81"/>
    </location>
</feature>
<name>A0A0F6YNC2_9BACT</name>
<feature type="transmembrane region" description="Helical" evidence="2">
    <location>
        <begin position="344"/>
        <end position="365"/>
    </location>
</feature>
<evidence type="ECO:0000313" key="4">
    <source>
        <dbReference type="Proteomes" id="UP000034883"/>
    </source>
</evidence>